<feature type="domain" description="Methyl-accepting transducer" evidence="14">
    <location>
        <begin position="270"/>
        <end position="499"/>
    </location>
</feature>
<keyword evidence="3" id="KW-0488">Methylation</keyword>
<gene>
    <name evidence="16" type="ORF">KGQ91_03835</name>
</gene>
<dbReference type="Proteomes" id="UP001319883">
    <property type="component" value="Unassembled WGS sequence"/>
</dbReference>
<dbReference type="Gene3D" id="1.10.287.950">
    <property type="entry name" value="Methyl-accepting chemotaxis protein"/>
    <property type="match status" value="1"/>
</dbReference>
<evidence type="ECO:0000256" key="3">
    <source>
        <dbReference type="ARBA" id="ARBA00022481"/>
    </source>
</evidence>
<dbReference type="SUPFAM" id="SSF47170">
    <property type="entry name" value="Aspartate receptor, ligand-binding domain"/>
    <property type="match status" value="1"/>
</dbReference>
<evidence type="ECO:0000313" key="16">
    <source>
        <dbReference type="EMBL" id="MBZ9566816.1"/>
    </source>
</evidence>
<feature type="transmembrane region" description="Helical" evidence="13">
    <location>
        <begin position="191"/>
        <end position="210"/>
    </location>
</feature>
<evidence type="ECO:0000256" key="6">
    <source>
        <dbReference type="ARBA" id="ARBA00022692"/>
    </source>
</evidence>
<feature type="domain" description="HAMP" evidence="15">
    <location>
        <begin position="213"/>
        <end position="265"/>
    </location>
</feature>
<reference evidence="16 17" key="1">
    <citation type="submission" date="2021-05" db="EMBL/GenBank/DDBJ databases">
        <title>Petroleum and Energy Research Collection (APPE): ex situ preservation of microbial diversity associated with the oil industry and exploitation of its biotechnological potential.</title>
        <authorList>
            <person name="Paixao C.T.M."/>
            <person name="Gomes M.B."/>
            <person name="Oliveira V.M."/>
        </authorList>
    </citation>
    <scope>NUCLEOTIDE SEQUENCE [LARGE SCALE GENOMIC DNA]</scope>
    <source>
        <strain evidence="16 17">LIT2</strain>
    </source>
</reference>
<sequence length="549" mass="59411">MKTMTLRTGMIGMLLLFTLLLMLVGGAGYVALSRAKTSFDTLDRLNVHQIGAAERAYGALMSTRLQLDTFQTLYNRLKVKQSQQAWDKAEAELARAKAALTRFDATAASGDEKALLETTQQAFQALIAEGIEPSFTALDAWDMSAYTQAKLTANRLTGQLDDALQQLVAHAGSQGTRAAAEMTRSVTWMRLGMPATLGLALMLVGLSYLITQRRLFRRLNQARQHFERIADGDLATPVEAGRADEIGRLFDELGRMQAALRQMVNTMATSSDDVRDNAGALAETSDALAIRAERQAGAVHQTTASMQALTTTVTSNTDHAEQGLALSRQAVQVIDQGGQQTREAIAAMHEATQRSDQAFTIIAMIDDIAFQTNLLALNASVEAARAGERGRGFAVVAGEVRNLAQRCGSAAGDIRRLIEDTHACVDRGTRRIETAGTTMEEVESMSQRITSRLEAIARGSREQSHGISEIHQAITDIDETTRSNADLARHAVSAARTLYRQSERLDDYVSRFTTVQAAEDGEDASPVPGDDRSAGTLAVTDERDTACAA</sequence>
<evidence type="ECO:0000259" key="14">
    <source>
        <dbReference type="PROSITE" id="PS50111"/>
    </source>
</evidence>
<evidence type="ECO:0000259" key="15">
    <source>
        <dbReference type="PROSITE" id="PS50885"/>
    </source>
</evidence>
<comment type="caution">
    <text evidence="16">The sequence shown here is derived from an EMBL/GenBank/DDBJ whole genome shotgun (WGS) entry which is preliminary data.</text>
</comment>
<feature type="region of interest" description="Disordered" evidence="12">
    <location>
        <begin position="517"/>
        <end position="549"/>
    </location>
</feature>
<keyword evidence="8 13" id="KW-0472">Membrane</keyword>
<evidence type="ECO:0000256" key="13">
    <source>
        <dbReference type="SAM" id="Phobius"/>
    </source>
</evidence>
<dbReference type="PROSITE" id="PS50885">
    <property type="entry name" value="HAMP"/>
    <property type="match status" value="1"/>
</dbReference>
<dbReference type="CDD" id="cd06225">
    <property type="entry name" value="HAMP"/>
    <property type="match status" value="1"/>
</dbReference>
<dbReference type="PANTHER" id="PTHR43531:SF7">
    <property type="entry name" value="AEROTAXIS RECEPTOR"/>
    <property type="match status" value="1"/>
</dbReference>
<keyword evidence="4" id="KW-0145">Chemotaxis</keyword>
<dbReference type="InterPro" id="IPR003122">
    <property type="entry name" value="Tar_rcpt_lig-bd"/>
</dbReference>
<dbReference type="InterPro" id="IPR004089">
    <property type="entry name" value="MCPsignal_dom"/>
</dbReference>
<evidence type="ECO:0000256" key="5">
    <source>
        <dbReference type="ARBA" id="ARBA00022519"/>
    </source>
</evidence>
<dbReference type="Pfam" id="PF00672">
    <property type="entry name" value="HAMP"/>
    <property type="match status" value="1"/>
</dbReference>
<keyword evidence="7 13" id="KW-1133">Transmembrane helix</keyword>
<dbReference type="InterPro" id="IPR035440">
    <property type="entry name" value="4HB_MCP_dom_sf"/>
</dbReference>
<dbReference type="SUPFAM" id="SSF58104">
    <property type="entry name" value="Methyl-accepting chemotaxis protein (MCP) signaling domain"/>
    <property type="match status" value="1"/>
</dbReference>
<keyword evidence="17" id="KW-1185">Reference proteome</keyword>
<dbReference type="SMART" id="SM00283">
    <property type="entry name" value="MA"/>
    <property type="match status" value="1"/>
</dbReference>
<keyword evidence="5" id="KW-0997">Cell inner membrane</keyword>
<evidence type="ECO:0000256" key="9">
    <source>
        <dbReference type="ARBA" id="ARBA00023224"/>
    </source>
</evidence>
<dbReference type="PROSITE" id="PS50111">
    <property type="entry name" value="CHEMOTAXIS_TRANSDUC_2"/>
    <property type="match status" value="1"/>
</dbReference>
<proteinExistence type="inferred from homology"/>
<dbReference type="RefSeq" id="WP_224416205.1">
    <property type="nucleotide sequence ID" value="NZ_JAGXFC010000001.1"/>
</dbReference>
<keyword evidence="2" id="KW-1003">Cell membrane</keyword>
<comment type="similarity">
    <text evidence="10">Belongs to the methyl-accepting chemotaxis (MCP) protein family.</text>
</comment>
<dbReference type="InterPro" id="IPR003660">
    <property type="entry name" value="HAMP_dom"/>
</dbReference>
<evidence type="ECO:0000256" key="12">
    <source>
        <dbReference type="SAM" id="MobiDB-lite"/>
    </source>
</evidence>
<dbReference type="EMBL" id="JAGXFD010000001">
    <property type="protein sequence ID" value="MBZ9566816.1"/>
    <property type="molecule type" value="Genomic_DNA"/>
</dbReference>
<comment type="subcellular location">
    <subcellularLocation>
        <location evidence="1">Cell inner membrane</location>
        <topology evidence="1">Multi-pass membrane protein</topology>
    </subcellularLocation>
</comment>
<evidence type="ECO:0000256" key="11">
    <source>
        <dbReference type="PROSITE-ProRule" id="PRU00284"/>
    </source>
</evidence>
<evidence type="ECO:0000256" key="1">
    <source>
        <dbReference type="ARBA" id="ARBA00004429"/>
    </source>
</evidence>
<evidence type="ECO:0000313" key="17">
    <source>
        <dbReference type="Proteomes" id="UP001319883"/>
    </source>
</evidence>
<organism evidence="16 17">
    <name type="scientific">Modicisalibacter tunisiensis</name>
    <dbReference type="NCBI Taxonomy" id="390637"/>
    <lineage>
        <taxon>Bacteria</taxon>
        <taxon>Pseudomonadati</taxon>
        <taxon>Pseudomonadota</taxon>
        <taxon>Gammaproteobacteria</taxon>
        <taxon>Oceanospirillales</taxon>
        <taxon>Halomonadaceae</taxon>
        <taxon>Modicisalibacter</taxon>
    </lineage>
</organism>
<keyword evidence="6 13" id="KW-0812">Transmembrane</keyword>
<evidence type="ECO:0000256" key="4">
    <source>
        <dbReference type="ARBA" id="ARBA00022500"/>
    </source>
</evidence>
<dbReference type="PANTHER" id="PTHR43531">
    <property type="entry name" value="PROTEIN ICFG"/>
    <property type="match status" value="1"/>
</dbReference>
<evidence type="ECO:0000256" key="7">
    <source>
        <dbReference type="ARBA" id="ARBA00022989"/>
    </source>
</evidence>
<name>A0ABS7WYN1_9GAMM</name>
<evidence type="ECO:0000256" key="8">
    <source>
        <dbReference type="ARBA" id="ARBA00023136"/>
    </source>
</evidence>
<accession>A0ABS7WYN1</accession>
<evidence type="ECO:0000256" key="10">
    <source>
        <dbReference type="ARBA" id="ARBA00029447"/>
    </source>
</evidence>
<evidence type="ECO:0000256" key="2">
    <source>
        <dbReference type="ARBA" id="ARBA00022475"/>
    </source>
</evidence>
<dbReference type="SMART" id="SM00304">
    <property type="entry name" value="HAMP"/>
    <property type="match status" value="1"/>
</dbReference>
<protein>
    <submittedName>
        <fullName evidence="16">Tar ligand binding domain-containing protein</fullName>
    </submittedName>
</protein>
<dbReference type="Pfam" id="PF02203">
    <property type="entry name" value="TarH"/>
    <property type="match status" value="1"/>
</dbReference>
<dbReference type="Pfam" id="PF00015">
    <property type="entry name" value="MCPsignal"/>
    <property type="match status" value="1"/>
</dbReference>
<dbReference type="InterPro" id="IPR051310">
    <property type="entry name" value="MCP_chemotaxis"/>
</dbReference>
<dbReference type="PRINTS" id="PR00260">
    <property type="entry name" value="CHEMTRNSDUCR"/>
</dbReference>
<keyword evidence="9 11" id="KW-0807">Transducer</keyword>
<dbReference type="InterPro" id="IPR004090">
    <property type="entry name" value="Chemotax_Me-accpt_rcpt"/>
</dbReference>
<feature type="compositionally biased region" description="Basic and acidic residues" evidence="12">
    <location>
        <begin position="540"/>
        <end position="549"/>
    </location>
</feature>